<dbReference type="SUPFAM" id="SSF88659">
    <property type="entry name" value="Sigma3 and sigma4 domains of RNA polymerase sigma factors"/>
    <property type="match status" value="1"/>
</dbReference>
<name>A0ABQ1RUF6_9ALTE</name>
<gene>
    <name evidence="2" type="ORF">GCM10011357_37940</name>
</gene>
<evidence type="ECO:0000259" key="1">
    <source>
        <dbReference type="Pfam" id="PF04545"/>
    </source>
</evidence>
<dbReference type="EMBL" id="BMGJ01000025">
    <property type="protein sequence ID" value="GGD79346.1"/>
    <property type="molecule type" value="Genomic_DNA"/>
</dbReference>
<comment type="caution">
    <text evidence="2">The sequence shown here is derived from an EMBL/GenBank/DDBJ whole genome shotgun (WGS) entry which is preliminary data.</text>
</comment>
<reference evidence="3" key="1">
    <citation type="journal article" date="2019" name="Int. J. Syst. Evol. Microbiol.">
        <title>The Global Catalogue of Microorganisms (GCM) 10K type strain sequencing project: providing services to taxonomists for standard genome sequencing and annotation.</title>
        <authorList>
            <consortium name="The Broad Institute Genomics Platform"/>
            <consortium name="The Broad Institute Genome Sequencing Center for Infectious Disease"/>
            <person name="Wu L."/>
            <person name="Ma J."/>
        </authorList>
    </citation>
    <scope>NUCLEOTIDE SEQUENCE [LARGE SCALE GENOMIC DNA]</scope>
    <source>
        <strain evidence="3">CGMCC 1.12923</strain>
    </source>
</reference>
<sequence>MTDKNEDFEVSINVEQLTAASYKLLNSLLEMDELQLRNSSSFWDVIDQLDTVSFNTIKTNVYFADLLRAILFTRSKRKEAVMDFLPKSTRDTENKSVRCDSILSHNFGNEIQHDSKKGTLSLPPLNTNLDMLDLPPKFIKLIKRLKNVSDSPVPFSLGENLKDLLSLPVHTIENLPGVGAWYVYTFRELKTLANQYQSEDSISNYAEPNNKLDLSSIDLNNMRVSLISLDDRLLKPFEKYARFHNLDDIETSIVHILSFNRGELSSLSGFGRRAVDGLMELKNLVENELQLISNGEINYKNFESKLIVPKCISSLSLEQLEQLLLDDIDMFLDSQSDDEVDITQRRWGYVEDKETLEDIGQSYGLSRERIRQKAAKSNKIFLSYLRISPETIWDLIEPELDSRFPEKWEDLFSCFSSEKDFYEFLEIICKQDNLFNYVNPEIDKSIFNTYFSENGAPALIEDLKDYLATLELPNVRNLSNAIHYLATQGILSIEGELAWPRLLNKSEASACVLVNYPKGLPWLDIAKLVNSQSISRSDIYEDRLNHEAFKHPDYIYLSGKGIYKHTNFMNSGEINVDEIFFELKKFAESSDRGVFHLNECYSASDVLKCIGYYEIRHFVKHFGEDYGVYFDGLSQADSVSLKKDFKKITQEDVIIEALNKREKPYTKPEVAGLLKSKSLGHAAFLLDRLIEDGRIVQFDRMLYTTPDKAYRSIDVKAYVDALLDVMIKYGKPVEPSVFKEELNERFSKSYSKYFYASIARLYSNTQGWERKHSLYSINKIPYRNLKDVIQKVCSLNLSTIENIDALQKHVAITNETASIAITSWRNQPTV</sequence>
<dbReference type="InterPro" id="IPR007630">
    <property type="entry name" value="RNA_pol_sigma70_r4"/>
</dbReference>
<evidence type="ECO:0000313" key="3">
    <source>
        <dbReference type="Proteomes" id="UP000614272"/>
    </source>
</evidence>
<evidence type="ECO:0000313" key="2">
    <source>
        <dbReference type="EMBL" id="GGD79346.1"/>
    </source>
</evidence>
<accession>A0ABQ1RUF6</accession>
<dbReference type="Proteomes" id="UP000614272">
    <property type="component" value="Unassembled WGS sequence"/>
</dbReference>
<organism evidence="2 3">
    <name type="scientific">Lacimicrobium alkaliphilum</name>
    <dbReference type="NCBI Taxonomy" id="1526571"/>
    <lineage>
        <taxon>Bacteria</taxon>
        <taxon>Pseudomonadati</taxon>
        <taxon>Pseudomonadota</taxon>
        <taxon>Gammaproteobacteria</taxon>
        <taxon>Alteromonadales</taxon>
        <taxon>Alteromonadaceae</taxon>
        <taxon>Lacimicrobium</taxon>
    </lineage>
</organism>
<dbReference type="InterPro" id="IPR013324">
    <property type="entry name" value="RNA_pol_sigma_r3/r4-like"/>
</dbReference>
<dbReference type="InterPro" id="IPR036388">
    <property type="entry name" value="WH-like_DNA-bd_sf"/>
</dbReference>
<protein>
    <recommendedName>
        <fullName evidence="1">RNA polymerase sigma-70 region 4 domain-containing protein</fullName>
    </recommendedName>
</protein>
<dbReference type="Pfam" id="PF04545">
    <property type="entry name" value="Sigma70_r4"/>
    <property type="match status" value="1"/>
</dbReference>
<keyword evidence="3" id="KW-1185">Reference proteome</keyword>
<feature type="domain" description="RNA polymerase sigma-70 region 4" evidence="1">
    <location>
        <begin position="339"/>
        <end position="373"/>
    </location>
</feature>
<dbReference type="Gene3D" id="1.10.10.10">
    <property type="entry name" value="Winged helix-like DNA-binding domain superfamily/Winged helix DNA-binding domain"/>
    <property type="match status" value="1"/>
</dbReference>
<proteinExistence type="predicted"/>
<dbReference type="RefSeq" id="WP_218962437.1">
    <property type="nucleotide sequence ID" value="NZ_BMGJ01000025.1"/>
</dbReference>